<evidence type="ECO:0000256" key="4">
    <source>
        <dbReference type="ARBA" id="ARBA00022989"/>
    </source>
</evidence>
<evidence type="ECO:0000313" key="8">
    <source>
        <dbReference type="Proteomes" id="UP001499854"/>
    </source>
</evidence>
<keyword evidence="2" id="KW-1003">Cell membrane</keyword>
<organism evidence="7 8">
    <name type="scientific">Catenulispora subtropica</name>
    <dbReference type="NCBI Taxonomy" id="450798"/>
    <lineage>
        <taxon>Bacteria</taxon>
        <taxon>Bacillati</taxon>
        <taxon>Actinomycetota</taxon>
        <taxon>Actinomycetes</taxon>
        <taxon>Catenulisporales</taxon>
        <taxon>Catenulisporaceae</taxon>
        <taxon>Catenulispora</taxon>
    </lineage>
</organism>
<feature type="transmembrane region" description="Helical" evidence="6">
    <location>
        <begin position="153"/>
        <end position="176"/>
    </location>
</feature>
<dbReference type="EMBL" id="BAAAQM010000003">
    <property type="protein sequence ID" value="GAA1956303.1"/>
    <property type="molecule type" value="Genomic_DNA"/>
</dbReference>
<dbReference type="Proteomes" id="UP001499854">
    <property type="component" value="Unassembled WGS sequence"/>
</dbReference>
<evidence type="ECO:0000256" key="5">
    <source>
        <dbReference type="ARBA" id="ARBA00023136"/>
    </source>
</evidence>
<dbReference type="Pfam" id="PF01810">
    <property type="entry name" value="LysE"/>
    <property type="match status" value="1"/>
</dbReference>
<proteinExistence type="predicted"/>
<keyword evidence="4 6" id="KW-1133">Transmembrane helix</keyword>
<comment type="subcellular location">
    <subcellularLocation>
        <location evidence="1">Cell membrane</location>
        <topology evidence="1">Multi-pass membrane protein</topology>
    </subcellularLocation>
</comment>
<evidence type="ECO:0000313" key="7">
    <source>
        <dbReference type="EMBL" id="GAA1956303.1"/>
    </source>
</evidence>
<evidence type="ECO:0000256" key="2">
    <source>
        <dbReference type="ARBA" id="ARBA00022475"/>
    </source>
</evidence>
<keyword evidence="8" id="KW-1185">Reference proteome</keyword>
<evidence type="ECO:0000256" key="6">
    <source>
        <dbReference type="SAM" id="Phobius"/>
    </source>
</evidence>
<sequence length="209" mass="21714">MSVASFAALLTVWTLALLIPGPDFLAVSHASVARSRRDAVFVGFGVAAAMAVWVTTSLVGLTVLLVKCQPLFQAVRFAGAAYLAWLAFQLLRSAARRTARGTEAASVGAKARGAGAAFRAGFLCNIGNPKAAVFFSSVFAALLPPHVDWEFRVAIGVAVPAIGAAWYTVVACLFSAKRIAAGYARVRRIVDGVTGTVFAALAGELAIAE</sequence>
<name>A0ABN2QRD6_9ACTN</name>
<keyword evidence="3 6" id="KW-0812">Transmembrane</keyword>
<keyword evidence="5 6" id="KW-0472">Membrane</keyword>
<dbReference type="InterPro" id="IPR001123">
    <property type="entry name" value="LeuE-type"/>
</dbReference>
<comment type="caution">
    <text evidence="7">The sequence shown here is derived from an EMBL/GenBank/DDBJ whole genome shotgun (WGS) entry which is preliminary data.</text>
</comment>
<feature type="transmembrane region" description="Helical" evidence="6">
    <location>
        <begin position="40"/>
        <end position="66"/>
    </location>
</feature>
<dbReference type="PANTHER" id="PTHR30086:SF19">
    <property type="entry name" value="THREONINE EFFLUX PROTEIN"/>
    <property type="match status" value="1"/>
</dbReference>
<evidence type="ECO:0000256" key="3">
    <source>
        <dbReference type="ARBA" id="ARBA00022692"/>
    </source>
</evidence>
<accession>A0ABN2QRD6</accession>
<protein>
    <submittedName>
        <fullName evidence="7">Threonine export protein RhtC</fullName>
    </submittedName>
</protein>
<evidence type="ECO:0000256" key="1">
    <source>
        <dbReference type="ARBA" id="ARBA00004651"/>
    </source>
</evidence>
<gene>
    <name evidence="7" type="primary">rhtC</name>
    <name evidence="7" type="ORF">GCM10009838_10200</name>
</gene>
<dbReference type="RefSeq" id="WP_344655730.1">
    <property type="nucleotide sequence ID" value="NZ_BAAAQM010000003.1"/>
</dbReference>
<dbReference type="PANTHER" id="PTHR30086">
    <property type="entry name" value="ARGININE EXPORTER PROTEIN ARGO"/>
    <property type="match status" value="1"/>
</dbReference>
<reference evidence="7 8" key="1">
    <citation type="journal article" date="2019" name="Int. J. Syst. Evol. Microbiol.">
        <title>The Global Catalogue of Microorganisms (GCM) 10K type strain sequencing project: providing services to taxonomists for standard genome sequencing and annotation.</title>
        <authorList>
            <consortium name="The Broad Institute Genomics Platform"/>
            <consortium name="The Broad Institute Genome Sequencing Center for Infectious Disease"/>
            <person name="Wu L."/>
            <person name="Ma J."/>
        </authorList>
    </citation>
    <scope>NUCLEOTIDE SEQUENCE [LARGE SCALE GENOMIC DNA]</scope>
    <source>
        <strain evidence="7 8">JCM 16013</strain>
    </source>
</reference>
<feature type="transmembrane region" description="Helical" evidence="6">
    <location>
        <begin position="73"/>
        <end position="91"/>
    </location>
</feature>